<dbReference type="PROSITE" id="PS00175">
    <property type="entry name" value="PG_MUTASE"/>
    <property type="match status" value="1"/>
</dbReference>
<sequence length="203" mass="23537">MKVYIIRHGETAWNVQKRLQGVSDTELNEKGIQMAKLTAEALKDVPFDCCFTSPLKRAKDTALYILKDRQVPIYEDARIREISFGEWEGRESALLPQEMLNNFFHHTEQYRAPEGGEELTEACERARDFWEEFSAREDLQEKTILVTAHGCIVRALLQNVYKDTSLKNFWHGCVPPNCCVNIVEIKENKAILLAEDVVYYNMF</sequence>
<evidence type="ECO:0000256" key="3">
    <source>
        <dbReference type="ARBA" id="ARBA00023152"/>
    </source>
</evidence>
<evidence type="ECO:0000256" key="2">
    <source>
        <dbReference type="ARBA" id="ARBA00012028"/>
    </source>
</evidence>
<dbReference type="Pfam" id="PF00300">
    <property type="entry name" value="His_Phos_1"/>
    <property type="match status" value="1"/>
</dbReference>
<keyword evidence="4" id="KW-0413">Isomerase</keyword>
<dbReference type="PANTHER" id="PTHR11931">
    <property type="entry name" value="PHOSPHOGLYCERATE MUTASE"/>
    <property type="match status" value="1"/>
</dbReference>
<dbReference type="Gene3D" id="3.40.50.1240">
    <property type="entry name" value="Phosphoglycerate mutase-like"/>
    <property type="match status" value="1"/>
</dbReference>
<dbReference type="RefSeq" id="WP_111919616.1">
    <property type="nucleotide sequence ID" value="NZ_CAUWHR010000004.1"/>
</dbReference>
<dbReference type="EMBL" id="CP030280">
    <property type="protein sequence ID" value="AWY98127.1"/>
    <property type="molecule type" value="Genomic_DNA"/>
</dbReference>
<evidence type="ECO:0000256" key="6">
    <source>
        <dbReference type="PIRSR" id="PIRSR613078-2"/>
    </source>
</evidence>
<dbReference type="InterPro" id="IPR013078">
    <property type="entry name" value="His_Pase_superF_clade-1"/>
</dbReference>
<proteinExistence type="inferred from homology"/>
<dbReference type="EC" id="5.4.2.11" evidence="2"/>
<dbReference type="AlphaFoldDB" id="A0A2Z4UAU9"/>
<dbReference type="SUPFAM" id="SSF53254">
    <property type="entry name" value="Phosphoglycerate mutase-like"/>
    <property type="match status" value="1"/>
</dbReference>
<reference evidence="9" key="1">
    <citation type="submission" date="2018-06" db="EMBL/GenBank/DDBJ databases">
        <title>Description of Blautia argi sp. nov., a new anaerobic isolated from dog feces.</title>
        <authorList>
            <person name="Chang Y.-H."/>
            <person name="Paek J."/>
            <person name="Shin Y."/>
        </authorList>
    </citation>
    <scope>NUCLEOTIDE SEQUENCE [LARGE SCALE GENOMIC DNA]</scope>
    <source>
        <strain evidence="9">KCTC 15426</strain>
    </source>
</reference>
<accession>A0A2Z4UAU9</accession>
<feature type="binding site" evidence="6">
    <location>
        <begin position="7"/>
        <end position="14"/>
    </location>
    <ligand>
        <name>substrate</name>
    </ligand>
</feature>
<dbReference type="GO" id="GO:0004619">
    <property type="term" value="F:phosphoglycerate mutase activity"/>
    <property type="evidence" value="ECO:0007669"/>
    <property type="project" value="UniProtKB-EC"/>
</dbReference>
<dbReference type="SMART" id="SM00855">
    <property type="entry name" value="PGAM"/>
    <property type="match status" value="1"/>
</dbReference>
<feature type="site" description="Transition state stabilizer" evidence="7">
    <location>
        <position position="149"/>
    </location>
</feature>
<feature type="binding site" evidence="6">
    <location>
        <position position="57"/>
    </location>
    <ligand>
        <name>substrate</name>
    </ligand>
</feature>
<dbReference type="InterPro" id="IPR005952">
    <property type="entry name" value="Phosphogly_mut1"/>
</dbReference>
<dbReference type="CDD" id="cd07067">
    <property type="entry name" value="HP_PGM_like"/>
    <property type="match status" value="1"/>
</dbReference>
<protein>
    <recommendedName>
        <fullName evidence="2">phosphoglycerate mutase (2,3-diphosphoglycerate-dependent)</fullName>
        <ecNumber evidence="2">5.4.2.11</ecNumber>
    </recommendedName>
</protein>
<evidence type="ECO:0000256" key="7">
    <source>
        <dbReference type="PIRSR" id="PIRSR613078-3"/>
    </source>
</evidence>
<evidence type="ECO:0000313" key="9">
    <source>
        <dbReference type="Proteomes" id="UP000250003"/>
    </source>
</evidence>
<dbReference type="InterPro" id="IPR029033">
    <property type="entry name" value="His_PPase_superfam"/>
</dbReference>
<name>A0A2Z4UAU9_9FIRM</name>
<evidence type="ECO:0000256" key="4">
    <source>
        <dbReference type="ARBA" id="ARBA00023235"/>
    </source>
</evidence>
<dbReference type="Proteomes" id="UP000250003">
    <property type="component" value="Chromosome"/>
</dbReference>
<dbReference type="KEGG" id="blau:DQQ01_08185"/>
<comment type="similarity">
    <text evidence="1">Belongs to the phosphoglycerate mutase family. BPG-dependent PGAM subfamily.</text>
</comment>
<organism evidence="8 9">
    <name type="scientific">Blautia argi</name>
    <dbReference type="NCBI Taxonomy" id="1912897"/>
    <lineage>
        <taxon>Bacteria</taxon>
        <taxon>Bacillati</taxon>
        <taxon>Bacillota</taxon>
        <taxon>Clostridia</taxon>
        <taxon>Lachnospirales</taxon>
        <taxon>Lachnospiraceae</taxon>
        <taxon>Blautia</taxon>
    </lineage>
</organism>
<evidence type="ECO:0000256" key="1">
    <source>
        <dbReference type="ARBA" id="ARBA00006717"/>
    </source>
</evidence>
<evidence type="ECO:0000313" key="8">
    <source>
        <dbReference type="EMBL" id="AWY98127.1"/>
    </source>
</evidence>
<feature type="active site" description="Proton donor/acceptor" evidence="5">
    <location>
        <position position="81"/>
    </location>
</feature>
<evidence type="ECO:0000256" key="5">
    <source>
        <dbReference type="PIRSR" id="PIRSR613078-1"/>
    </source>
</evidence>
<dbReference type="OrthoDB" id="9781415at2"/>
<keyword evidence="3" id="KW-0324">Glycolysis</keyword>
<keyword evidence="9" id="KW-1185">Reference proteome</keyword>
<dbReference type="GO" id="GO:0006096">
    <property type="term" value="P:glycolytic process"/>
    <property type="evidence" value="ECO:0007669"/>
    <property type="project" value="UniProtKB-KW"/>
</dbReference>
<dbReference type="InterPro" id="IPR001345">
    <property type="entry name" value="PG/BPGM_mutase_AS"/>
</dbReference>
<gene>
    <name evidence="8" type="ORF">DQQ01_08185</name>
</gene>
<feature type="active site" description="Tele-phosphohistidine intermediate" evidence="5">
    <location>
        <position position="8"/>
    </location>
</feature>